<dbReference type="PANTHER" id="PTHR30250">
    <property type="entry name" value="PST FAMILY PREDICTED COLANIC ACID TRANSPORTER"/>
    <property type="match status" value="1"/>
</dbReference>
<keyword evidence="3 6" id="KW-0812">Transmembrane</keyword>
<feature type="transmembrane region" description="Helical" evidence="6">
    <location>
        <begin position="236"/>
        <end position="260"/>
    </location>
</feature>
<feature type="transmembrane region" description="Helical" evidence="6">
    <location>
        <begin position="435"/>
        <end position="457"/>
    </location>
</feature>
<dbReference type="Pfam" id="PF01943">
    <property type="entry name" value="Polysacc_synt"/>
    <property type="match status" value="1"/>
</dbReference>
<feature type="transmembrane region" description="Helical" evidence="6">
    <location>
        <begin position="463"/>
        <end position="486"/>
    </location>
</feature>
<keyword evidence="2" id="KW-1003">Cell membrane</keyword>
<feature type="transmembrane region" description="Helical" evidence="6">
    <location>
        <begin position="152"/>
        <end position="173"/>
    </location>
</feature>
<evidence type="ECO:0000256" key="3">
    <source>
        <dbReference type="ARBA" id="ARBA00022692"/>
    </source>
</evidence>
<evidence type="ECO:0000256" key="1">
    <source>
        <dbReference type="ARBA" id="ARBA00004651"/>
    </source>
</evidence>
<name>A0ABW3HV43_9BACL</name>
<keyword evidence="5 6" id="KW-0472">Membrane</keyword>
<dbReference type="EMBL" id="JBHTJZ010000035">
    <property type="protein sequence ID" value="MFD0961409.1"/>
    <property type="molecule type" value="Genomic_DNA"/>
</dbReference>
<dbReference type="PANTHER" id="PTHR30250:SF26">
    <property type="entry name" value="PSMA PROTEIN"/>
    <property type="match status" value="1"/>
</dbReference>
<comment type="subcellular location">
    <subcellularLocation>
        <location evidence="1">Cell membrane</location>
        <topology evidence="1">Multi-pass membrane protein</topology>
    </subcellularLocation>
</comment>
<evidence type="ECO:0000256" key="5">
    <source>
        <dbReference type="ARBA" id="ARBA00023136"/>
    </source>
</evidence>
<keyword evidence="4 6" id="KW-1133">Transmembrane helix</keyword>
<feature type="transmembrane region" description="Helical" evidence="6">
    <location>
        <begin position="179"/>
        <end position="198"/>
    </location>
</feature>
<feature type="transmembrane region" description="Helical" evidence="6">
    <location>
        <begin position="301"/>
        <end position="324"/>
    </location>
</feature>
<evidence type="ECO:0000256" key="2">
    <source>
        <dbReference type="ARBA" id="ARBA00022475"/>
    </source>
</evidence>
<protein>
    <submittedName>
        <fullName evidence="7">Lipopolysaccharide biosynthesis protein</fullName>
    </submittedName>
</protein>
<comment type="caution">
    <text evidence="7">The sequence shown here is derived from an EMBL/GenBank/DDBJ whole genome shotgun (WGS) entry which is preliminary data.</text>
</comment>
<organism evidence="7 8">
    <name type="scientific">Paenibacillus chungangensis</name>
    <dbReference type="NCBI Taxonomy" id="696535"/>
    <lineage>
        <taxon>Bacteria</taxon>
        <taxon>Bacillati</taxon>
        <taxon>Bacillota</taxon>
        <taxon>Bacilli</taxon>
        <taxon>Bacillales</taxon>
        <taxon>Paenibacillaceae</taxon>
        <taxon>Paenibacillus</taxon>
    </lineage>
</organism>
<dbReference type="InterPro" id="IPR002797">
    <property type="entry name" value="Polysacc_synth"/>
</dbReference>
<dbReference type="RefSeq" id="WP_377566948.1">
    <property type="nucleotide sequence ID" value="NZ_JBHTJZ010000035.1"/>
</dbReference>
<dbReference type="InterPro" id="IPR050833">
    <property type="entry name" value="Poly_Biosynth_Transport"/>
</dbReference>
<feature type="transmembrane region" description="Helical" evidence="6">
    <location>
        <begin position="389"/>
        <end position="414"/>
    </location>
</feature>
<evidence type="ECO:0000313" key="8">
    <source>
        <dbReference type="Proteomes" id="UP001596989"/>
    </source>
</evidence>
<evidence type="ECO:0000256" key="6">
    <source>
        <dbReference type="SAM" id="Phobius"/>
    </source>
</evidence>
<feature type="transmembrane region" description="Helical" evidence="6">
    <location>
        <begin position="121"/>
        <end position="140"/>
    </location>
</feature>
<reference evidence="8" key="1">
    <citation type="journal article" date="2019" name="Int. J. Syst. Evol. Microbiol.">
        <title>The Global Catalogue of Microorganisms (GCM) 10K type strain sequencing project: providing services to taxonomists for standard genome sequencing and annotation.</title>
        <authorList>
            <consortium name="The Broad Institute Genomics Platform"/>
            <consortium name="The Broad Institute Genome Sequencing Center for Infectious Disease"/>
            <person name="Wu L."/>
            <person name="Ma J."/>
        </authorList>
    </citation>
    <scope>NUCLEOTIDE SEQUENCE [LARGE SCALE GENOMIC DNA]</scope>
    <source>
        <strain evidence="8">CCUG 59129</strain>
    </source>
</reference>
<proteinExistence type="predicted"/>
<feature type="transmembrane region" description="Helical" evidence="6">
    <location>
        <begin position="46"/>
        <end position="69"/>
    </location>
</feature>
<feature type="transmembrane region" description="Helical" evidence="6">
    <location>
        <begin position="331"/>
        <end position="351"/>
    </location>
</feature>
<keyword evidence="8" id="KW-1185">Reference proteome</keyword>
<evidence type="ECO:0000256" key="4">
    <source>
        <dbReference type="ARBA" id="ARBA00022989"/>
    </source>
</evidence>
<feature type="transmembrane region" description="Helical" evidence="6">
    <location>
        <begin position="7"/>
        <end position="26"/>
    </location>
</feature>
<feature type="transmembrane region" description="Helical" evidence="6">
    <location>
        <begin position="90"/>
        <end position="109"/>
    </location>
</feature>
<sequence length="521" mass="59116">MRVKSSLLNITAGLGNQIIIAGLSFLTRTVFIHILGIEYLGINALFTSILAMLAIAESGIGSSIIYSLYKPVAKDDRPRIIALMNLYRKAYWIIAAVILLIGLALMPFLHLFVKDTSVDHLHMIYLIFLMHTALPYLFVYKHSFLNVNQKNYVITLGFTISAVLSTGIRLAILHYTENYILYLIAEAAISLATSYILARLVDRKYPFLNEGTNYKLDDATKAQFIKNMKAILLQNIGNYFIFGVDSVLISSFISVVAVGLYSNYKLLIELCRNFSNQIFSNLYHSIGNLVAQESREKVYSIFQVSMLVNFLLYAFLAIMLYLFVEPLIKVWIGNQFVMDKWVLLLLVITFYERGMRNTITTIKTTSGIFHEDRFAPVIQAAINLSISILFVYTMGIVGIFLGTLISSLLVPFWFIPYLVYKNVFQRSLLIYFAKYGYYTGIALMTAFLVNMVLHLLALPDDSFLWLIVKAVVAAVSINLIFICMFYRSEEFKYLFNIAKTMLGKLVSLKSASKKNVVSDQS</sequence>
<evidence type="ECO:0000313" key="7">
    <source>
        <dbReference type="EMBL" id="MFD0961409.1"/>
    </source>
</evidence>
<accession>A0ABW3HV43</accession>
<dbReference type="Proteomes" id="UP001596989">
    <property type="component" value="Unassembled WGS sequence"/>
</dbReference>
<gene>
    <name evidence="7" type="ORF">ACFQ2I_18820</name>
</gene>